<dbReference type="GO" id="GO:0016787">
    <property type="term" value="F:hydrolase activity"/>
    <property type="evidence" value="ECO:0007669"/>
    <property type="project" value="UniProtKB-KW"/>
</dbReference>
<dbReference type="InterPro" id="IPR053145">
    <property type="entry name" value="AB_hydrolase_Est10"/>
</dbReference>
<name>A0ABZ1JTR0_9ACTN</name>
<accession>A0ABZ1JTR0</accession>
<organism evidence="3 4">
    <name type="scientific">Streptomyces tauricus</name>
    <dbReference type="NCBI Taxonomy" id="68274"/>
    <lineage>
        <taxon>Bacteria</taxon>
        <taxon>Bacillati</taxon>
        <taxon>Actinomycetota</taxon>
        <taxon>Actinomycetes</taxon>
        <taxon>Kitasatosporales</taxon>
        <taxon>Streptomycetaceae</taxon>
        <taxon>Streptomyces</taxon>
        <taxon>Streptomyces aurantiacus group</taxon>
    </lineage>
</organism>
<evidence type="ECO:0000256" key="1">
    <source>
        <dbReference type="ARBA" id="ARBA00022801"/>
    </source>
</evidence>
<dbReference type="PANTHER" id="PTHR43265">
    <property type="entry name" value="ESTERASE ESTD"/>
    <property type="match status" value="1"/>
</dbReference>
<dbReference type="EMBL" id="CP108133">
    <property type="protein sequence ID" value="WTP54329.1"/>
    <property type="molecule type" value="Genomic_DNA"/>
</dbReference>
<dbReference type="Pfam" id="PF02129">
    <property type="entry name" value="Peptidase_S15"/>
    <property type="match status" value="1"/>
</dbReference>
<evidence type="ECO:0000313" key="4">
    <source>
        <dbReference type="Proteomes" id="UP001432166"/>
    </source>
</evidence>
<evidence type="ECO:0000259" key="2">
    <source>
        <dbReference type="Pfam" id="PF02129"/>
    </source>
</evidence>
<dbReference type="InterPro" id="IPR002471">
    <property type="entry name" value="Pept_S9_AS"/>
</dbReference>
<feature type="domain" description="Xaa-Pro dipeptidyl-peptidase-like" evidence="2">
    <location>
        <begin position="44"/>
        <end position="178"/>
    </location>
</feature>
<protein>
    <submittedName>
        <fullName evidence="3">Alpha/beta hydrolase</fullName>
    </submittedName>
</protein>
<dbReference type="InterPro" id="IPR000383">
    <property type="entry name" value="Xaa-Pro-like_dom"/>
</dbReference>
<dbReference type="PROSITE" id="PS00708">
    <property type="entry name" value="PRO_ENDOPEP_SER"/>
    <property type="match status" value="1"/>
</dbReference>
<proteinExistence type="predicted"/>
<evidence type="ECO:0000313" key="3">
    <source>
        <dbReference type="EMBL" id="WTP54329.1"/>
    </source>
</evidence>
<dbReference type="Proteomes" id="UP001432166">
    <property type="component" value="Chromosome"/>
</dbReference>
<dbReference type="InterPro" id="IPR029058">
    <property type="entry name" value="AB_hydrolase_fold"/>
</dbReference>
<dbReference type="Gene3D" id="3.40.50.1820">
    <property type="entry name" value="alpha/beta hydrolase"/>
    <property type="match status" value="1"/>
</dbReference>
<dbReference type="RefSeq" id="WP_328939707.1">
    <property type="nucleotide sequence ID" value="NZ_CP108133.1"/>
</dbReference>
<dbReference type="SUPFAM" id="SSF53474">
    <property type="entry name" value="alpha/beta-Hydrolases"/>
    <property type="match status" value="1"/>
</dbReference>
<gene>
    <name evidence="3" type="ORF">OG288_42010</name>
</gene>
<keyword evidence="1 3" id="KW-0378">Hydrolase</keyword>
<keyword evidence="4" id="KW-1185">Reference proteome</keyword>
<sequence>MRLAGCLGLPAQAGPARAGVVLVGGSGATDRDNDTFFPPLRDHLLNAGTAVLSYDKRGVGASSGDWRAATLTDLAADASAALDFLRSQPEVEAHSVGFFGHSEGGWVVLRAATARDDMPWVVTNSCPGVSPAVQERHALAHHLRDAHPGSQADVDADADAENTLALYDRLIEAGRRDADFATAMHLVDAAGRPPGLAYYRADMDEHLWTFLKRKQDHDPTPDLIGLRCPHLAFFGGQDPLVPVADSLHVLGAALCRTGRSRRATLTVEVLPEADHRLRLPGGGNGPAPGYLDKLTRWLHQH</sequence>
<reference evidence="3" key="1">
    <citation type="submission" date="2022-10" db="EMBL/GenBank/DDBJ databases">
        <title>The complete genomes of actinobacterial strains from the NBC collection.</title>
        <authorList>
            <person name="Joergensen T.S."/>
            <person name="Alvarez Arevalo M."/>
            <person name="Sterndorff E.B."/>
            <person name="Faurdal D."/>
            <person name="Vuksanovic O."/>
            <person name="Mourched A.-S."/>
            <person name="Charusanti P."/>
            <person name="Shaw S."/>
            <person name="Blin K."/>
            <person name="Weber T."/>
        </authorList>
    </citation>
    <scope>NUCLEOTIDE SEQUENCE</scope>
    <source>
        <strain evidence="3">NBC_00189</strain>
    </source>
</reference>
<dbReference type="PANTHER" id="PTHR43265:SF1">
    <property type="entry name" value="ESTERASE ESTD"/>
    <property type="match status" value="1"/>
</dbReference>